<name>A0ABP6PPD9_9ACTN</name>
<evidence type="ECO:0000313" key="3">
    <source>
        <dbReference type="Proteomes" id="UP001499924"/>
    </source>
</evidence>
<comment type="caution">
    <text evidence="2">The sequence shown here is derived from an EMBL/GenBank/DDBJ whole genome shotgun (WGS) entry which is preliminary data.</text>
</comment>
<gene>
    <name evidence="2" type="ORF">GCM10010531_37700</name>
</gene>
<protein>
    <recommendedName>
        <fullName evidence="4">Fibronectin type-III domain-containing protein</fullName>
    </recommendedName>
</protein>
<accession>A0ABP6PPD9</accession>
<sequence length="142" mass="14785">MTTTRRILVLTALAATMFLGSGAAAQASFTESAKVTATPMSIATGTVSAPAAGSGSLTCGRTSATMGLTWTKSTSARISGYRVTVHFSDGYTQTVDKAATDTSWSQGITLYNVTAYAVRYTVSTVTDYGWTAESASTGWFQC</sequence>
<feature type="signal peptide" evidence="1">
    <location>
        <begin position="1"/>
        <end position="23"/>
    </location>
</feature>
<evidence type="ECO:0000256" key="1">
    <source>
        <dbReference type="SAM" id="SignalP"/>
    </source>
</evidence>
<feature type="chain" id="PRO_5047519918" description="Fibronectin type-III domain-containing protein" evidence="1">
    <location>
        <begin position="24"/>
        <end position="142"/>
    </location>
</feature>
<organism evidence="2 3">
    <name type="scientific">Blastococcus jejuensis</name>
    <dbReference type="NCBI Taxonomy" id="351224"/>
    <lineage>
        <taxon>Bacteria</taxon>
        <taxon>Bacillati</taxon>
        <taxon>Actinomycetota</taxon>
        <taxon>Actinomycetes</taxon>
        <taxon>Geodermatophilales</taxon>
        <taxon>Geodermatophilaceae</taxon>
        <taxon>Blastococcus</taxon>
    </lineage>
</organism>
<evidence type="ECO:0008006" key="4">
    <source>
        <dbReference type="Google" id="ProtNLM"/>
    </source>
</evidence>
<evidence type="ECO:0000313" key="2">
    <source>
        <dbReference type="EMBL" id="GAA3180099.1"/>
    </source>
</evidence>
<reference evidence="3" key="1">
    <citation type="journal article" date="2019" name="Int. J. Syst. Evol. Microbiol.">
        <title>The Global Catalogue of Microorganisms (GCM) 10K type strain sequencing project: providing services to taxonomists for standard genome sequencing and annotation.</title>
        <authorList>
            <consortium name="The Broad Institute Genomics Platform"/>
            <consortium name="The Broad Institute Genome Sequencing Center for Infectious Disease"/>
            <person name="Wu L."/>
            <person name="Ma J."/>
        </authorList>
    </citation>
    <scope>NUCLEOTIDE SEQUENCE [LARGE SCALE GENOMIC DNA]</scope>
    <source>
        <strain evidence="3">JCM 15614</strain>
    </source>
</reference>
<keyword evidence="3" id="KW-1185">Reference proteome</keyword>
<dbReference type="EMBL" id="BAAAVV010000012">
    <property type="protein sequence ID" value="GAA3180099.1"/>
    <property type="molecule type" value="Genomic_DNA"/>
</dbReference>
<dbReference type="Proteomes" id="UP001499924">
    <property type="component" value="Unassembled WGS sequence"/>
</dbReference>
<proteinExistence type="predicted"/>
<keyword evidence="1" id="KW-0732">Signal</keyword>
<dbReference type="RefSeq" id="WP_344690586.1">
    <property type="nucleotide sequence ID" value="NZ_BAAAVV010000012.1"/>
</dbReference>